<protein>
    <submittedName>
        <fullName evidence="1">Uncharacterized protein</fullName>
    </submittedName>
</protein>
<keyword evidence="2" id="KW-1185">Reference proteome</keyword>
<accession>W5QUD0</accession>
<organism evidence="1 2">
    <name type="scientific">Bacillus phage BPS10C</name>
    <dbReference type="NCBI Taxonomy" id="1277886"/>
    <lineage>
        <taxon>Viruses</taxon>
        <taxon>Duplodnaviria</taxon>
        <taxon>Heunggongvirae</taxon>
        <taxon>Uroviricota</taxon>
        <taxon>Caudoviricetes</taxon>
        <taxon>Herelleviridae</taxon>
        <taxon>Bastillevirinae</taxon>
        <taxon>Wphvirus</taxon>
        <taxon>Wphvirus BPS10C</taxon>
    </lineage>
</organism>
<dbReference type="GeneID" id="18480210"/>
<dbReference type="RefSeq" id="YP_009003059.1">
    <property type="nucleotide sequence ID" value="NC_023501.1"/>
</dbReference>
<dbReference type="KEGG" id="vg:18480210"/>
<proteinExistence type="predicted"/>
<evidence type="ECO:0000313" key="2">
    <source>
        <dbReference type="Proteomes" id="UP000019162"/>
    </source>
</evidence>
<name>W5QUD0_9CAUD</name>
<sequence length="198" mass="22787">MSRGRTDLKGRVSGKLTVKKDKGDYLECLCECGNTKDIVRTKFTSRKAKHCGCRTKKLPKGTCQSKIYNVWANIRTRTMNENHPQYKDYGGRGIKLCDEWNDEIMGSRNFIAWSKISGYKEGLTIDRKDVDGDYSPENCRWVDMYTQTRNRRSNVKYTFNGVTLTATDWSYKLGGERSLVRNRINAGWSVERALTTPV</sequence>
<dbReference type="OrthoDB" id="8611at10239"/>
<reference evidence="1 2" key="1">
    <citation type="journal article" date="2014" name="Arch. Virol.">
        <title>Characterization and genome analysis of the Bacillus cereus-infecting bacteriophages BPS10C and BPS13.</title>
        <authorList>
            <person name="Shin H."/>
            <person name="Lee J.H."/>
            <person name="Park J."/>
            <person name="Heu S."/>
            <person name="Ryu S."/>
        </authorList>
    </citation>
    <scope>NUCLEOTIDE SEQUENCE [LARGE SCALE GENOMIC DNA]</scope>
</reference>
<dbReference type="Proteomes" id="UP000019162">
    <property type="component" value="Segment"/>
</dbReference>
<evidence type="ECO:0000313" key="1">
    <source>
        <dbReference type="EMBL" id="AGI12170.1"/>
    </source>
</evidence>
<gene>
    <name evidence="1" type="ORF">BPS10C_173</name>
</gene>
<dbReference type="EMBL" id="KC430106">
    <property type="protein sequence ID" value="AGI12170.1"/>
    <property type="molecule type" value="Genomic_DNA"/>
</dbReference>